<dbReference type="SMART" id="SM00665">
    <property type="entry name" value="B561"/>
    <property type="match status" value="1"/>
</dbReference>
<reference evidence="14" key="1">
    <citation type="submission" date="2020-05" db="EMBL/GenBank/DDBJ databases">
        <title>Phylogenomic resolution of chytrid fungi.</title>
        <authorList>
            <person name="Stajich J.E."/>
            <person name="Amses K."/>
            <person name="Simmons R."/>
            <person name="Seto K."/>
            <person name="Myers J."/>
            <person name="Bonds A."/>
            <person name="Quandt C.A."/>
            <person name="Barry K."/>
            <person name="Liu P."/>
            <person name="Grigoriev I."/>
            <person name="Longcore J.E."/>
            <person name="James T.Y."/>
        </authorList>
    </citation>
    <scope>NUCLEOTIDE SEQUENCE</scope>
    <source>
        <strain evidence="14">JEL0513</strain>
    </source>
</reference>
<name>A0AAD5STU9_9FUNG</name>
<dbReference type="PANTHER" id="PTHR15422:SF24">
    <property type="entry name" value="DOMON RELATED DOMAIN-CONTAINING PROTEIN"/>
    <property type="match status" value="1"/>
</dbReference>
<feature type="transmembrane region" description="Helical" evidence="11">
    <location>
        <begin position="273"/>
        <end position="293"/>
    </location>
</feature>
<keyword evidence="9" id="KW-0408">Iron</keyword>
<keyword evidence="4" id="KW-0349">Heme</keyword>
<feature type="domain" description="Cytochrome b561" evidence="13">
    <location>
        <begin position="239"/>
        <end position="381"/>
    </location>
</feature>
<feature type="transmembrane region" description="Helical" evidence="11">
    <location>
        <begin position="364"/>
        <end position="383"/>
    </location>
</feature>
<feature type="transmembrane region" description="Helical" evidence="11">
    <location>
        <begin position="389"/>
        <end position="408"/>
    </location>
</feature>
<comment type="subcellular location">
    <subcellularLocation>
        <location evidence="2">Membrane</location>
        <topology evidence="2">Multi-pass membrane protein</topology>
    </subcellularLocation>
</comment>
<dbReference type="GO" id="GO:0016020">
    <property type="term" value="C:membrane"/>
    <property type="evidence" value="ECO:0007669"/>
    <property type="project" value="UniProtKB-SubCell"/>
</dbReference>
<evidence type="ECO:0000256" key="9">
    <source>
        <dbReference type="ARBA" id="ARBA00023004"/>
    </source>
</evidence>
<keyword evidence="3" id="KW-0813">Transport</keyword>
<dbReference type="EMBL" id="JADGJH010001976">
    <property type="protein sequence ID" value="KAJ3105982.1"/>
    <property type="molecule type" value="Genomic_DNA"/>
</dbReference>
<evidence type="ECO:0000256" key="1">
    <source>
        <dbReference type="ARBA" id="ARBA00001970"/>
    </source>
</evidence>
<accession>A0AAD5STU9</accession>
<dbReference type="AlphaFoldDB" id="A0AAD5STU9"/>
<evidence type="ECO:0000259" key="13">
    <source>
        <dbReference type="SMART" id="SM00665"/>
    </source>
</evidence>
<dbReference type="Proteomes" id="UP001211907">
    <property type="component" value="Unassembled WGS sequence"/>
</dbReference>
<proteinExistence type="predicted"/>
<evidence type="ECO:0000256" key="3">
    <source>
        <dbReference type="ARBA" id="ARBA00022448"/>
    </source>
</evidence>
<dbReference type="GO" id="GO:0140575">
    <property type="term" value="F:transmembrane monodehydroascorbate reductase activity"/>
    <property type="evidence" value="ECO:0007669"/>
    <property type="project" value="InterPro"/>
</dbReference>
<evidence type="ECO:0000313" key="15">
    <source>
        <dbReference type="Proteomes" id="UP001211907"/>
    </source>
</evidence>
<keyword evidence="7" id="KW-0249">Electron transport</keyword>
<feature type="signal peptide" evidence="12">
    <location>
        <begin position="1"/>
        <end position="16"/>
    </location>
</feature>
<comment type="cofactor">
    <cofactor evidence="1">
        <name>heme b</name>
        <dbReference type="ChEBI" id="CHEBI:60344"/>
    </cofactor>
</comment>
<evidence type="ECO:0000256" key="10">
    <source>
        <dbReference type="ARBA" id="ARBA00023136"/>
    </source>
</evidence>
<keyword evidence="8 11" id="KW-1133">Transmembrane helix</keyword>
<gene>
    <name evidence="14" type="ORF">HK100_003793</name>
</gene>
<evidence type="ECO:0000313" key="14">
    <source>
        <dbReference type="EMBL" id="KAJ3105982.1"/>
    </source>
</evidence>
<sequence>MKIGQSLLVMAAHALAAVAIGELHQCIDDASTLCLSLSHAGGPMDPVIVTLQTRFRLFAAVSFGASSMRTQGQYSVYVGWPAQQQQSQDNTGKRIDELANRPVYVSRRALVGQTMPVFKEEIPQAQTPAATVPALSPSDFSLEFSFPVPTSLFSLAKKQDISCIYAVGGSSSDTVQFLPSADSDFPFHKKKGSFVLRDIHALFNLTPSTSLVENIDEDFKDTVAHDDNDHSIQLNYIAIHGYLMTFAWAILTPAAVFTARYRKNSLGHTWNILHKWIFVAGVLTTNIIAFGVLKFAETQSIAATAITARYNDEPPTFFGIVHKSIGILVVFFCLPLQIILGYTINHLFRQSRTFIPWYDILHHYAGRVISILALLNIFFGLLYYEASPWVIFCYVVYVVTVTCAFWYYGEKVYGAAVHHLSDSSKNPNESFIYNPVVNDETDQISDEFEIK</sequence>
<evidence type="ECO:0000256" key="2">
    <source>
        <dbReference type="ARBA" id="ARBA00004141"/>
    </source>
</evidence>
<keyword evidence="6" id="KW-0479">Metal-binding</keyword>
<protein>
    <recommendedName>
        <fullName evidence="13">Cytochrome b561 domain-containing protein</fullName>
    </recommendedName>
</protein>
<keyword evidence="12" id="KW-0732">Signal</keyword>
<dbReference type="GO" id="GO:0046872">
    <property type="term" value="F:metal ion binding"/>
    <property type="evidence" value="ECO:0007669"/>
    <property type="project" value="UniProtKB-KW"/>
</dbReference>
<organism evidence="14 15">
    <name type="scientific">Physocladia obscura</name>
    <dbReference type="NCBI Taxonomy" id="109957"/>
    <lineage>
        <taxon>Eukaryota</taxon>
        <taxon>Fungi</taxon>
        <taxon>Fungi incertae sedis</taxon>
        <taxon>Chytridiomycota</taxon>
        <taxon>Chytridiomycota incertae sedis</taxon>
        <taxon>Chytridiomycetes</taxon>
        <taxon>Chytridiales</taxon>
        <taxon>Chytriomycetaceae</taxon>
        <taxon>Physocladia</taxon>
    </lineage>
</organism>
<feature type="transmembrane region" description="Helical" evidence="11">
    <location>
        <begin position="239"/>
        <end position="261"/>
    </location>
</feature>
<dbReference type="GO" id="GO:0020037">
    <property type="term" value="F:heme binding"/>
    <property type="evidence" value="ECO:0007669"/>
    <property type="project" value="TreeGrafter"/>
</dbReference>
<evidence type="ECO:0000256" key="6">
    <source>
        <dbReference type="ARBA" id="ARBA00022723"/>
    </source>
</evidence>
<dbReference type="InterPro" id="IPR006593">
    <property type="entry name" value="Cyt_b561/ferric_Rdtase_TM"/>
</dbReference>
<dbReference type="Gene3D" id="1.20.120.1770">
    <property type="match status" value="1"/>
</dbReference>
<evidence type="ECO:0000256" key="8">
    <source>
        <dbReference type="ARBA" id="ARBA00022989"/>
    </source>
</evidence>
<comment type="caution">
    <text evidence="14">The sequence shown here is derived from an EMBL/GenBank/DDBJ whole genome shotgun (WGS) entry which is preliminary data.</text>
</comment>
<evidence type="ECO:0000256" key="12">
    <source>
        <dbReference type="SAM" id="SignalP"/>
    </source>
</evidence>
<keyword evidence="10 11" id="KW-0472">Membrane</keyword>
<evidence type="ECO:0000256" key="4">
    <source>
        <dbReference type="ARBA" id="ARBA00022617"/>
    </source>
</evidence>
<keyword evidence="15" id="KW-1185">Reference proteome</keyword>
<dbReference type="PANTHER" id="PTHR15422">
    <property type="entry name" value="OS05G0565100 PROTEIN"/>
    <property type="match status" value="1"/>
</dbReference>
<feature type="transmembrane region" description="Helical" evidence="11">
    <location>
        <begin position="325"/>
        <end position="344"/>
    </location>
</feature>
<feature type="chain" id="PRO_5042297623" description="Cytochrome b561 domain-containing protein" evidence="12">
    <location>
        <begin position="17"/>
        <end position="451"/>
    </location>
</feature>
<evidence type="ECO:0000256" key="7">
    <source>
        <dbReference type="ARBA" id="ARBA00022982"/>
    </source>
</evidence>
<keyword evidence="5 11" id="KW-0812">Transmembrane</keyword>
<dbReference type="CDD" id="cd08760">
    <property type="entry name" value="Cyt_b561_FRRS1_like"/>
    <property type="match status" value="1"/>
</dbReference>
<evidence type="ECO:0000256" key="5">
    <source>
        <dbReference type="ARBA" id="ARBA00022692"/>
    </source>
</evidence>
<dbReference type="InterPro" id="IPR045150">
    <property type="entry name" value="CYB561D1/2"/>
</dbReference>
<evidence type="ECO:0000256" key="11">
    <source>
        <dbReference type="SAM" id="Phobius"/>
    </source>
</evidence>